<dbReference type="Gene3D" id="1.20.1250.20">
    <property type="entry name" value="MFS general substrate transporter like domains"/>
    <property type="match status" value="3"/>
</dbReference>
<dbReference type="EMBL" id="BPLQ01012108">
    <property type="protein sequence ID" value="GIY62606.1"/>
    <property type="molecule type" value="Genomic_DNA"/>
</dbReference>
<dbReference type="InterPro" id="IPR036259">
    <property type="entry name" value="MFS_trans_sf"/>
</dbReference>
<keyword evidence="5 6" id="KW-0472">Membrane</keyword>
<feature type="transmembrane region" description="Helical" evidence="6">
    <location>
        <begin position="44"/>
        <end position="67"/>
    </location>
</feature>
<feature type="transmembrane region" description="Helical" evidence="6">
    <location>
        <begin position="515"/>
        <end position="534"/>
    </location>
</feature>
<feature type="transmembrane region" description="Helical" evidence="6">
    <location>
        <begin position="424"/>
        <end position="444"/>
    </location>
</feature>
<accession>A0AAV4UXJ3</accession>
<sequence length="554" mass="61723">MEAKKKFCNINLKYLPIKLHYLIMYGGYGGVIPFSSLFGKGLGISATAIGLTNTTLMGLVLLFKPFLGSLVDYFRNLKSFLICLLLLKAVSCLCLLLIPPLEEGTQEILGMRLQSSNQSEEYVDLPISFDKNCIEDTIKVSEISCFVPQDENNTNNETLNKMTIEILLVDMYDKDLQNNSIVFSTHRSIANNSFTVNLYSRDSEAIDVKSIFESDISNLKCEPDLLACTFRDNTSSVFVYQYYQFWIFACLVILAGLGAQNASSLTDVACYEILGEDRQVYGRQRLYGTVGWSLMCLLSGYLSDFATGDKKRKDYSPGYYIMACLLSIDIILLCRMEIKKVKLSTNICRDVRKVFHSGEIWLFAVGIVIIGSLAAFISYYEFWYLQDLGASQSLLGWAIIIQCLASEVPFFVISGWFVKKFGCFNCLVGSFLAFSLRFGCYSIITNPWWVLLIDLTHGFNYAMFHSAMTTFASVNAPAGVEGTMFGIFGGLIDGMGNATGSLLCGAAFDKLGGRFTFTLASIFSSICAIVYIILPRLFKKVSKTTGEVKISLEK</sequence>
<comment type="subcellular location">
    <subcellularLocation>
        <location evidence="1">Membrane</location>
        <topology evidence="1">Multi-pass membrane protein</topology>
    </subcellularLocation>
</comment>
<feature type="transmembrane region" description="Helical" evidence="6">
    <location>
        <begin position="394"/>
        <end position="417"/>
    </location>
</feature>
<keyword evidence="4 6" id="KW-1133">Transmembrane helix</keyword>
<dbReference type="SUPFAM" id="SSF103473">
    <property type="entry name" value="MFS general substrate transporter"/>
    <property type="match status" value="1"/>
</dbReference>
<dbReference type="Pfam" id="PF12832">
    <property type="entry name" value="MFS_1_like"/>
    <property type="match status" value="1"/>
</dbReference>
<feature type="transmembrane region" description="Helical" evidence="6">
    <location>
        <begin position="21"/>
        <end position="38"/>
    </location>
</feature>
<dbReference type="InterPro" id="IPR051717">
    <property type="entry name" value="MFS_MFSD6"/>
</dbReference>
<evidence type="ECO:0000256" key="1">
    <source>
        <dbReference type="ARBA" id="ARBA00004141"/>
    </source>
</evidence>
<evidence type="ECO:0000256" key="4">
    <source>
        <dbReference type="ARBA" id="ARBA00022989"/>
    </source>
</evidence>
<dbReference type="GO" id="GO:0016020">
    <property type="term" value="C:membrane"/>
    <property type="evidence" value="ECO:0007669"/>
    <property type="project" value="UniProtKB-SubCell"/>
</dbReference>
<evidence type="ECO:0000256" key="5">
    <source>
        <dbReference type="ARBA" id="ARBA00023136"/>
    </source>
</evidence>
<dbReference type="PANTHER" id="PTHR16172:SF30">
    <property type="entry name" value="SUGAR BABY, ISOFORM C"/>
    <property type="match status" value="1"/>
</dbReference>
<evidence type="ECO:0000259" key="7">
    <source>
        <dbReference type="Pfam" id="PF12832"/>
    </source>
</evidence>
<gene>
    <name evidence="8" type="primary">AVEN_45904_1</name>
    <name evidence="8" type="ORF">CDAR_211561</name>
</gene>
<dbReference type="AlphaFoldDB" id="A0AAV4UXJ3"/>
<feature type="transmembrane region" description="Helical" evidence="6">
    <location>
        <begin position="79"/>
        <end position="98"/>
    </location>
</feature>
<feature type="domain" description="Major facilitator superfamily associated" evidence="7">
    <location>
        <begin position="14"/>
        <end position="518"/>
    </location>
</feature>
<comment type="caution">
    <text evidence="8">The sequence shown here is derived from an EMBL/GenBank/DDBJ whole genome shotgun (WGS) entry which is preliminary data.</text>
</comment>
<reference evidence="8 9" key="1">
    <citation type="submission" date="2021-06" db="EMBL/GenBank/DDBJ databases">
        <title>Caerostris darwini draft genome.</title>
        <authorList>
            <person name="Kono N."/>
            <person name="Arakawa K."/>
        </authorList>
    </citation>
    <scope>NUCLEOTIDE SEQUENCE [LARGE SCALE GENOMIC DNA]</scope>
</reference>
<name>A0AAV4UXJ3_9ARAC</name>
<feature type="transmembrane region" description="Helical" evidence="6">
    <location>
        <begin position="240"/>
        <end position="259"/>
    </location>
</feature>
<evidence type="ECO:0000256" key="2">
    <source>
        <dbReference type="ARBA" id="ARBA00005241"/>
    </source>
</evidence>
<keyword evidence="3 6" id="KW-0812">Transmembrane</keyword>
<feature type="transmembrane region" description="Helical" evidence="6">
    <location>
        <begin position="286"/>
        <end position="306"/>
    </location>
</feature>
<dbReference type="PANTHER" id="PTHR16172">
    <property type="entry name" value="MAJOR FACILITATOR SUPERFAMILY DOMAIN-CONTAINING PROTEIN 6-LIKE"/>
    <property type="match status" value="1"/>
</dbReference>
<proteinExistence type="inferred from homology"/>
<dbReference type="InterPro" id="IPR024989">
    <property type="entry name" value="MFS_assoc_dom"/>
</dbReference>
<keyword evidence="9" id="KW-1185">Reference proteome</keyword>
<comment type="similarity">
    <text evidence="2">Belongs to the major facilitator superfamily. MFSD6 family.</text>
</comment>
<organism evidence="8 9">
    <name type="scientific">Caerostris darwini</name>
    <dbReference type="NCBI Taxonomy" id="1538125"/>
    <lineage>
        <taxon>Eukaryota</taxon>
        <taxon>Metazoa</taxon>
        <taxon>Ecdysozoa</taxon>
        <taxon>Arthropoda</taxon>
        <taxon>Chelicerata</taxon>
        <taxon>Arachnida</taxon>
        <taxon>Araneae</taxon>
        <taxon>Araneomorphae</taxon>
        <taxon>Entelegynae</taxon>
        <taxon>Araneoidea</taxon>
        <taxon>Araneidae</taxon>
        <taxon>Caerostris</taxon>
    </lineage>
</organism>
<evidence type="ECO:0000256" key="3">
    <source>
        <dbReference type="ARBA" id="ARBA00022692"/>
    </source>
</evidence>
<feature type="transmembrane region" description="Helical" evidence="6">
    <location>
        <begin position="318"/>
        <end position="338"/>
    </location>
</feature>
<feature type="transmembrane region" description="Helical" evidence="6">
    <location>
        <begin position="359"/>
        <end position="382"/>
    </location>
</feature>
<dbReference type="Proteomes" id="UP001054837">
    <property type="component" value="Unassembled WGS sequence"/>
</dbReference>
<protein>
    <submittedName>
        <fullName evidence="8">MFS_1_like domain-containing protein</fullName>
    </submittedName>
</protein>
<evidence type="ECO:0000256" key="6">
    <source>
        <dbReference type="SAM" id="Phobius"/>
    </source>
</evidence>
<evidence type="ECO:0000313" key="8">
    <source>
        <dbReference type="EMBL" id="GIY62606.1"/>
    </source>
</evidence>
<evidence type="ECO:0000313" key="9">
    <source>
        <dbReference type="Proteomes" id="UP001054837"/>
    </source>
</evidence>